<evidence type="ECO:0000256" key="3">
    <source>
        <dbReference type="ARBA" id="ARBA00023004"/>
    </source>
</evidence>
<dbReference type="CDD" id="cd00508">
    <property type="entry name" value="MopB_CT_Fdh-Nap-like"/>
    <property type="match status" value="1"/>
</dbReference>
<evidence type="ECO:0000256" key="4">
    <source>
        <dbReference type="ARBA" id="ARBA00023014"/>
    </source>
</evidence>
<accession>A0A7M1SWP4</accession>
<dbReference type="SMART" id="SM00926">
    <property type="entry name" value="Molybdop_Fe4S4"/>
    <property type="match status" value="1"/>
</dbReference>
<dbReference type="InterPro" id="IPR050123">
    <property type="entry name" value="Prok_molybdopt-oxidoreductase"/>
</dbReference>
<dbReference type="AlphaFoldDB" id="A0A7M1SWP4"/>
<dbReference type="Gene3D" id="3.40.50.740">
    <property type="match status" value="1"/>
</dbReference>
<dbReference type="RefSeq" id="WP_193498646.1">
    <property type="nucleotide sequence ID" value="NZ_CP063169.1"/>
</dbReference>
<dbReference type="Pfam" id="PF01568">
    <property type="entry name" value="Molydop_binding"/>
    <property type="match status" value="1"/>
</dbReference>
<proteinExistence type="predicted"/>
<gene>
    <name evidence="6" type="ORF">IM660_07080</name>
</gene>
<dbReference type="InterPro" id="IPR009010">
    <property type="entry name" value="Asp_de-COase-like_dom_sf"/>
</dbReference>
<dbReference type="GO" id="GO:0003954">
    <property type="term" value="F:NADH dehydrogenase activity"/>
    <property type="evidence" value="ECO:0007669"/>
    <property type="project" value="TreeGrafter"/>
</dbReference>
<dbReference type="InterPro" id="IPR006963">
    <property type="entry name" value="Mopterin_OxRdtase_4Fe-4S_dom"/>
</dbReference>
<dbReference type="PANTHER" id="PTHR43105">
    <property type="entry name" value="RESPIRATORY NITRATE REDUCTASE"/>
    <property type="match status" value="1"/>
</dbReference>
<dbReference type="Gene3D" id="2.20.25.90">
    <property type="entry name" value="ADC-like domains"/>
    <property type="match status" value="1"/>
</dbReference>
<keyword evidence="2" id="KW-0479">Metal-binding</keyword>
<dbReference type="Gene3D" id="2.40.40.20">
    <property type="match status" value="1"/>
</dbReference>
<evidence type="ECO:0000256" key="2">
    <source>
        <dbReference type="ARBA" id="ARBA00022723"/>
    </source>
</evidence>
<organism evidence="6 7">
    <name type="scientific">Ruania alkalisoli</name>
    <dbReference type="NCBI Taxonomy" id="2779775"/>
    <lineage>
        <taxon>Bacteria</taxon>
        <taxon>Bacillati</taxon>
        <taxon>Actinomycetota</taxon>
        <taxon>Actinomycetes</taxon>
        <taxon>Micrococcales</taxon>
        <taxon>Ruaniaceae</taxon>
        <taxon>Ruania</taxon>
    </lineage>
</organism>
<dbReference type="GO" id="GO:0051539">
    <property type="term" value="F:4 iron, 4 sulfur cluster binding"/>
    <property type="evidence" value="ECO:0007669"/>
    <property type="project" value="UniProtKB-KW"/>
</dbReference>
<dbReference type="KEGG" id="halt:IM660_07080"/>
<dbReference type="Pfam" id="PF04879">
    <property type="entry name" value="Molybdop_Fe4S4"/>
    <property type="match status" value="1"/>
</dbReference>
<dbReference type="PANTHER" id="PTHR43105:SF10">
    <property type="entry name" value="NADH-QUINONE OXIDOREDUCTASE SUBUNIT G"/>
    <property type="match status" value="1"/>
</dbReference>
<dbReference type="SUPFAM" id="SSF50692">
    <property type="entry name" value="ADC-like"/>
    <property type="match status" value="1"/>
</dbReference>
<dbReference type="GO" id="GO:0022904">
    <property type="term" value="P:respiratory electron transport chain"/>
    <property type="evidence" value="ECO:0007669"/>
    <property type="project" value="TreeGrafter"/>
</dbReference>
<protein>
    <submittedName>
        <fullName evidence="6">Molybdopterin oxidoreductase family protein</fullName>
    </submittedName>
</protein>
<dbReference type="EMBL" id="CP063169">
    <property type="protein sequence ID" value="QOR72000.1"/>
    <property type="molecule type" value="Genomic_DNA"/>
</dbReference>
<evidence type="ECO:0000313" key="7">
    <source>
        <dbReference type="Proteomes" id="UP000593758"/>
    </source>
</evidence>
<dbReference type="Proteomes" id="UP000593758">
    <property type="component" value="Chromosome"/>
</dbReference>
<evidence type="ECO:0000313" key="6">
    <source>
        <dbReference type="EMBL" id="QOR72000.1"/>
    </source>
</evidence>
<reference evidence="6 7" key="1">
    <citation type="submission" date="2020-10" db="EMBL/GenBank/DDBJ databases">
        <title>Haloactinobacterium sp. RN3S43, a bacterium isolated from saline soil.</title>
        <authorList>
            <person name="Sun J.-Q."/>
        </authorList>
    </citation>
    <scope>NUCLEOTIDE SEQUENCE [LARGE SCALE GENOMIC DNA]</scope>
    <source>
        <strain evidence="6 7">RN3S43</strain>
    </source>
</reference>
<name>A0A7M1SWP4_9MICO</name>
<keyword evidence="4" id="KW-0411">Iron-sulfur</keyword>
<evidence type="ECO:0000259" key="5">
    <source>
        <dbReference type="PROSITE" id="PS51669"/>
    </source>
</evidence>
<keyword evidence="1" id="KW-0004">4Fe-4S</keyword>
<dbReference type="InterPro" id="IPR006656">
    <property type="entry name" value="Mopterin_OxRdtase"/>
</dbReference>
<sequence length="730" mass="76763">MSTTTAQVAPVADVTSAATHCPYCALQCAMVLNPADPAATGPVSVQPRQFPTNAGGLCQKGWTSSELLRTPDRITTPLLRGADGQLHPASWDQALDTIVVRLARLQAESGPETVAVFGGGGLTNEKAYTLGKFARTVLRTPNIDYNGRFCMSSAAAATNRALGLDRGLPFPLTDLAGADAVMLLGSNLAETMPPSVQHLAPVRARGGLVVMDPRRSRTAALTEDRQGMHLQPVPGTDLAVLLALTHIVIAENLIDSVYLDERTSGFETVRRSVAAWWPERAETVCGVPAAQLRRVARQLAAASPAGGGRGAYLLTGRGVEQSSQGTATVTATINLALVLGLPGRIGSGYGAITGQGNGQGGREHGQKADQLPGYRSITDPAARAHVAAVWGVAPETIPGPGRPAVELLSSLGRPATADQPAGPRALFVHGANVLVSAPNSGRVAGALDRLDLLVVCDFVPSETASRADVVLPVTQWAEEEGTMTSLEGRVIRRRQALPAPGQARSELWILAELGRRLGAQVAFATEPADVFDELARASAGGVADYTGLSHARLDDDEAASGPGFYWPVPAADHPGTPRPFQDRFATPDGRARMVAVNHHAPVDDVRPGAPIYLVTGRVLQHYQSGAQTRRVADLNRIVPEPVVELHPLLASRLGIENGAEVRLRSARGEAVARARWSDDIRPDTVFMPFHFAGTGSVNLLTSDATDPISGMPEFKVCAVDLSPVTDGGQP</sequence>
<dbReference type="GO" id="GO:0046872">
    <property type="term" value="F:metal ion binding"/>
    <property type="evidence" value="ECO:0007669"/>
    <property type="project" value="UniProtKB-KW"/>
</dbReference>
<keyword evidence="3" id="KW-0408">Iron</keyword>
<dbReference type="InterPro" id="IPR006657">
    <property type="entry name" value="MoPterin_dinucl-bd_dom"/>
</dbReference>
<feature type="domain" description="4Fe-4S Mo/W bis-MGD-type" evidence="5">
    <location>
        <begin position="14"/>
        <end position="72"/>
    </location>
</feature>
<dbReference type="GO" id="GO:0043546">
    <property type="term" value="F:molybdopterin cofactor binding"/>
    <property type="evidence" value="ECO:0007669"/>
    <property type="project" value="InterPro"/>
</dbReference>
<dbReference type="PROSITE" id="PS51669">
    <property type="entry name" value="4FE4S_MOW_BIS_MGD"/>
    <property type="match status" value="1"/>
</dbReference>
<evidence type="ECO:0000256" key="1">
    <source>
        <dbReference type="ARBA" id="ARBA00022485"/>
    </source>
</evidence>
<dbReference type="SUPFAM" id="SSF53706">
    <property type="entry name" value="Formate dehydrogenase/DMSO reductase, domains 1-3"/>
    <property type="match status" value="1"/>
</dbReference>
<dbReference type="Gene3D" id="3.40.228.10">
    <property type="entry name" value="Dimethylsulfoxide Reductase, domain 2"/>
    <property type="match status" value="1"/>
</dbReference>
<dbReference type="Pfam" id="PF00384">
    <property type="entry name" value="Molybdopterin"/>
    <property type="match status" value="1"/>
</dbReference>
<keyword evidence="7" id="KW-1185">Reference proteome</keyword>
<dbReference type="GO" id="GO:0016020">
    <property type="term" value="C:membrane"/>
    <property type="evidence" value="ECO:0007669"/>
    <property type="project" value="TreeGrafter"/>
</dbReference>